<evidence type="ECO:0000313" key="2">
    <source>
        <dbReference type="Proteomes" id="UP000028135"/>
    </source>
</evidence>
<gene>
    <name evidence="1" type="ORF">AL00_17285</name>
</gene>
<protein>
    <submittedName>
        <fullName evidence="1">Uncharacterized protein</fullName>
    </submittedName>
</protein>
<comment type="caution">
    <text evidence="1">The sequence shown here is derived from an EMBL/GenBank/DDBJ whole genome shotgun (WGS) entry which is preliminary data.</text>
</comment>
<sequence length="383" mass="43258">MKFLNQIAPAELAAGAAMGMSLIEDWPRGLRMFTGDEFAKRERNGNAATKAFLDNVRELGRAWVPEQAKAIRDALPEIYSYRGGKWIAMRDPVMSSKAASAFLRMSIRDLVKLREADLIKHRSTGPKSRLLTLYDRSAVEELARKRNASAIAASVGERLGVPFYAVEQLACLRFLEEERDPCIKLLNPTLRIVTRSVDELLHNLREVSAGGTPPRDAVPLRTALKVVGGCFKPWGPIVDVLQQGLLPFWFDGKKRFADSVRVVLSDLVNFIQVSFDYTEYPEFLFKNSLSQRDVIEVWNISAPKMMHLMKTDVLKWRRIGLALETDSSAVLEVARQVISYGEIALKMGVMPTSARARVNRKKIPRVLFGVSREKFDLEFPEYL</sequence>
<dbReference type="Proteomes" id="UP000028135">
    <property type="component" value="Unassembled WGS sequence"/>
</dbReference>
<proteinExistence type="predicted"/>
<reference evidence="1 2" key="1">
    <citation type="submission" date="2014-05" db="EMBL/GenBank/DDBJ databases">
        <title>Genome Announcement of Sphingobium lucknowense F2.</title>
        <authorList>
            <person name="Lal R."/>
            <person name="Negi V."/>
            <person name="Lata P."/>
            <person name="Sangwan N."/>
            <person name="Gupta S.K."/>
            <person name="Rao D.L.N."/>
            <person name="Das S."/>
        </authorList>
    </citation>
    <scope>NUCLEOTIDE SEQUENCE [LARGE SCALE GENOMIC DNA]</scope>
    <source>
        <strain evidence="1 2">F2</strain>
    </source>
</reference>
<dbReference type="EMBL" id="JANF02000081">
    <property type="protein sequence ID" value="KER35330.1"/>
    <property type="molecule type" value="Genomic_DNA"/>
</dbReference>
<dbReference type="AlphaFoldDB" id="A0A8E1C1L8"/>
<accession>A0A8E1C1L8</accession>
<name>A0A8E1C1L8_9SPHN</name>
<evidence type="ECO:0000313" key="1">
    <source>
        <dbReference type="EMBL" id="KER35330.1"/>
    </source>
</evidence>
<organism evidence="1 2">
    <name type="scientific">Sphingobium indicum F2</name>
    <dbReference type="NCBI Taxonomy" id="1450518"/>
    <lineage>
        <taxon>Bacteria</taxon>
        <taxon>Pseudomonadati</taxon>
        <taxon>Pseudomonadota</taxon>
        <taxon>Alphaproteobacteria</taxon>
        <taxon>Sphingomonadales</taxon>
        <taxon>Sphingomonadaceae</taxon>
        <taxon>Sphingobium</taxon>
    </lineage>
</organism>